<dbReference type="Proteomes" id="UP001501920">
    <property type="component" value="Chromosome 12"/>
</dbReference>
<dbReference type="GO" id="GO:0004888">
    <property type="term" value="F:transmembrane signaling receptor activity"/>
    <property type="evidence" value="ECO:0007669"/>
    <property type="project" value="TreeGrafter"/>
</dbReference>
<evidence type="ECO:0000313" key="5">
    <source>
        <dbReference type="Ensembl" id="ENSPNAP00000010178.2"/>
    </source>
</evidence>
<protein>
    <recommendedName>
        <fullName evidence="4">Immunoglobulin V-set domain-containing protein</fullName>
    </recommendedName>
</protein>
<evidence type="ECO:0000256" key="1">
    <source>
        <dbReference type="ARBA" id="ARBA00004370"/>
    </source>
</evidence>
<evidence type="ECO:0000313" key="6">
    <source>
        <dbReference type="Proteomes" id="UP001501920"/>
    </source>
</evidence>
<dbReference type="InterPro" id="IPR013106">
    <property type="entry name" value="Ig_V-set"/>
</dbReference>
<dbReference type="GeneTree" id="ENSGT00940000176185"/>
<reference evidence="5 6" key="1">
    <citation type="submission" date="2020-10" db="EMBL/GenBank/DDBJ databases">
        <title>Pygocentrus nattereri (red-bellied piranha) genome, fPygNat1, primary haplotype.</title>
        <authorList>
            <person name="Myers G."/>
            <person name="Meyer A."/>
            <person name="Karagic N."/>
            <person name="Pippel M."/>
            <person name="Winkler S."/>
            <person name="Tracey A."/>
            <person name="Wood J."/>
            <person name="Formenti G."/>
            <person name="Howe K."/>
            <person name="Fedrigo O."/>
            <person name="Jarvis E.D."/>
        </authorList>
    </citation>
    <scope>NUCLEOTIDE SEQUENCE [LARGE SCALE GENOMIC DNA]</scope>
</reference>
<dbReference type="InterPro" id="IPR050671">
    <property type="entry name" value="CD300_family_receptors"/>
</dbReference>
<keyword evidence="2" id="KW-0812">Transmembrane</keyword>
<dbReference type="PANTHER" id="PTHR11860:SF118">
    <property type="entry name" value="CMRF35-LIKE MOLECULE 3-RELATED"/>
    <property type="match status" value="1"/>
</dbReference>
<dbReference type="GO" id="GO:0005886">
    <property type="term" value="C:plasma membrane"/>
    <property type="evidence" value="ECO:0007669"/>
    <property type="project" value="TreeGrafter"/>
</dbReference>
<reference evidence="5" key="3">
    <citation type="submission" date="2025-09" db="UniProtKB">
        <authorList>
            <consortium name="Ensembl"/>
        </authorList>
    </citation>
    <scope>IDENTIFICATION</scope>
</reference>
<dbReference type="STRING" id="42514.ENSPNAP00000010178"/>
<name>A0A3B4CFC3_PYGNA</name>
<dbReference type="Ensembl" id="ENSPNAT00000035608.2">
    <property type="protein sequence ID" value="ENSPNAP00000010178.2"/>
    <property type="gene ID" value="ENSPNAG00000015687.2"/>
</dbReference>
<keyword evidence="3" id="KW-0472">Membrane</keyword>
<dbReference type="AlphaFoldDB" id="A0A3B4CFC3"/>
<dbReference type="Gene3D" id="2.60.40.10">
    <property type="entry name" value="Immunoglobulins"/>
    <property type="match status" value="1"/>
</dbReference>
<sequence length="85" mass="9433">SETFLFSLDDDTTVRVFTITITDLRAEDEGIYWCGVKRPKPLTDLYTEILLRTDISTQSTPPASSPSTGISSFSQSVFLLVPDDL</sequence>
<dbReference type="PANTHER" id="PTHR11860">
    <property type="entry name" value="POLYMERIC-IMMUNOGLOBULIN RECEPTOR"/>
    <property type="match status" value="1"/>
</dbReference>
<comment type="subcellular location">
    <subcellularLocation>
        <location evidence="1">Membrane</location>
    </subcellularLocation>
</comment>
<dbReference type="InterPro" id="IPR013783">
    <property type="entry name" value="Ig-like_fold"/>
</dbReference>
<dbReference type="SUPFAM" id="SSF48726">
    <property type="entry name" value="Immunoglobulin"/>
    <property type="match status" value="1"/>
</dbReference>
<dbReference type="Pfam" id="PF07686">
    <property type="entry name" value="V-set"/>
    <property type="match status" value="1"/>
</dbReference>
<evidence type="ECO:0000256" key="3">
    <source>
        <dbReference type="ARBA" id="ARBA00023136"/>
    </source>
</evidence>
<dbReference type="InterPro" id="IPR036179">
    <property type="entry name" value="Ig-like_dom_sf"/>
</dbReference>
<reference evidence="5" key="2">
    <citation type="submission" date="2025-08" db="UniProtKB">
        <authorList>
            <consortium name="Ensembl"/>
        </authorList>
    </citation>
    <scope>IDENTIFICATION</scope>
</reference>
<keyword evidence="6" id="KW-1185">Reference proteome</keyword>
<evidence type="ECO:0000256" key="2">
    <source>
        <dbReference type="ARBA" id="ARBA00022692"/>
    </source>
</evidence>
<evidence type="ECO:0000259" key="4">
    <source>
        <dbReference type="Pfam" id="PF07686"/>
    </source>
</evidence>
<organism evidence="5 6">
    <name type="scientific">Pygocentrus nattereri</name>
    <name type="common">Red-bellied piranha</name>
    <dbReference type="NCBI Taxonomy" id="42514"/>
    <lineage>
        <taxon>Eukaryota</taxon>
        <taxon>Metazoa</taxon>
        <taxon>Chordata</taxon>
        <taxon>Craniata</taxon>
        <taxon>Vertebrata</taxon>
        <taxon>Euteleostomi</taxon>
        <taxon>Actinopterygii</taxon>
        <taxon>Neopterygii</taxon>
        <taxon>Teleostei</taxon>
        <taxon>Ostariophysi</taxon>
        <taxon>Characiformes</taxon>
        <taxon>Characoidei</taxon>
        <taxon>Pygocentrus</taxon>
    </lineage>
</organism>
<proteinExistence type="predicted"/>
<feature type="domain" description="Immunoglobulin V-set" evidence="4">
    <location>
        <begin position="6"/>
        <end position="42"/>
    </location>
</feature>
<accession>A0A3B4CFC3</accession>